<comment type="caution">
    <text evidence="3">Once thought to be involved in copper homeostasis, experiments in E.coli have shown this is not the case.</text>
</comment>
<dbReference type="Pfam" id="PF03932">
    <property type="entry name" value="CutC"/>
    <property type="match status" value="1"/>
</dbReference>
<organism evidence="4 5">
    <name type="scientific">Microbacterium algihabitans</name>
    <dbReference type="NCBI Taxonomy" id="3075992"/>
    <lineage>
        <taxon>Bacteria</taxon>
        <taxon>Bacillati</taxon>
        <taxon>Actinomycetota</taxon>
        <taxon>Actinomycetes</taxon>
        <taxon>Micrococcales</taxon>
        <taxon>Microbacteriaceae</taxon>
        <taxon>Microbacterium</taxon>
    </lineage>
</organism>
<accession>A0ABU3RUT4</accession>
<gene>
    <name evidence="3" type="primary">cutC</name>
    <name evidence="4" type="ORF">RWH43_06110</name>
</gene>
<comment type="similarity">
    <text evidence="2 3">Belongs to the CutC family.</text>
</comment>
<dbReference type="InterPro" id="IPR036822">
    <property type="entry name" value="CutC-like_dom_sf"/>
</dbReference>
<reference evidence="4 5" key="1">
    <citation type="submission" date="2023-09" db="EMBL/GenBank/DDBJ databases">
        <title>Microbacterium fusihabitans sp. nov., Microbacterium phycihabitans sp. nov., and Microbacterium cervinum sp. nov., isolated from dried seaweeds of beach.</title>
        <authorList>
            <person name="Lee S.D."/>
        </authorList>
    </citation>
    <scope>NUCLEOTIDE SEQUENCE [LARGE SCALE GENOMIC DNA]</scope>
    <source>
        <strain evidence="4 5">KSW2-21</strain>
    </source>
</reference>
<dbReference type="Pfam" id="PF00480">
    <property type="entry name" value="ROK"/>
    <property type="match status" value="1"/>
</dbReference>
<keyword evidence="5" id="KW-1185">Reference proteome</keyword>
<name>A0ABU3RUT4_9MICO</name>
<dbReference type="Gene3D" id="3.30.420.40">
    <property type="match status" value="2"/>
</dbReference>
<dbReference type="HAMAP" id="MF_00795">
    <property type="entry name" value="CutC"/>
    <property type="match status" value="1"/>
</dbReference>
<dbReference type="RefSeq" id="WP_316000955.1">
    <property type="nucleotide sequence ID" value="NZ_JAWDIU010000001.1"/>
</dbReference>
<comment type="subcellular location">
    <subcellularLocation>
        <location evidence="3">Cytoplasm</location>
    </subcellularLocation>
</comment>
<evidence type="ECO:0000256" key="2">
    <source>
        <dbReference type="ARBA" id="ARBA00007768"/>
    </source>
</evidence>
<evidence type="ECO:0000313" key="5">
    <source>
        <dbReference type="Proteomes" id="UP001256673"/>
    </source>
</evidence>
<dbReference type="InterPro" id="IPR043129">
    <property type="entry name" value="ATPase_NBD"/>
</dbReference>
<dbReference type="Proteomes" id="UP001256673">
    <property type="component" value="Unassembled WGS sequence"/>
</dbReference>
<protein>
    <recommendedName>
        <fullName evidence="3">PF03932 family protein CutC</fullName>
    </recommendedName>
</protein>
<dbReference type="SUPFAM" id="SSF110395">
    <property type="entry name" value="CutC-like"/>
    <property type="match status" value="1"/>
</dbReference>
<dbReference type="PANTHER" id="PTHR12598:SF0">
    <property type="entry name" value="COPPER HOMEOSTASIS PROTEIN CUTC HOMOLOG"/>
    <property type="match status" value="1"/>
</dbReference>
<comment type="caution">
    <text evidence="4">The sequence shown here is derived from an EMBL/GenBank/DDBJ whole genome shotgun (WGS) entry which is preliminary data.</text>
</comment>
<proteinExistence type="inferred from homology"/>
<keyword evidence="3" id="KW-0963">Cytoplasm</keyword>
<dbReference type="PANTHER" id="PTHR12598">
    <property type="entry name" value="COPPER HOMEOSTASIS PROTEIN CUTC"/>
    <property type="match status" value="1"/>
</dbReference>
<dbReference type="SUPFAM" id="SSF53067">
    <property type="entry name" value="Actin-like ATPase domain"/>
    <property type="match status" value="1"/>
</dbReference>
<sequence length="605" mass="61405">MARRPRRERRTVIMAAESASVIENTPAGARALVEICVDDLAGVLAAERAGADRVELCADLLEGGTTPSLGMIQAVLASVQRVGVQIMVRSRGGDFVYSADELRVMAADAAAIAALARESSVPVGIVFGALTADRRIDEQALDAIRAAAGDVPITFHKAFDDTADLFEAYETLAHHGVVRVLTSGGAATAREGADVLTALRARSEGSRMPTVLAGGSVRAHNVAALLDSTGAREVHLRAQVATDRGFLETDESLIRDTVRAVADRSRATLPAAIAVDIGGTSAKGALVDADGRVLHSSSVATGSGAETVSRIADLLRDLVAAASAEGRAVVGAGVVSPGLIDSATGTVHYASSLGWKDVPLAQILSDAVGIPVAVDHDVRAAGAAESAFGAAAGSRDVVFAAIGTGVATAITSDGRALEGAIAGAGELGHIPVVPGGELCTCGQRGCLEVYFSGAGLARRYAAASAEVGDEMLVETPDAAAIIARIDTDPIAARVWAEGLDALATGLATLTLLVDPEVIVLGGGVAQAGAAFVEPLRERLAAALVWRPVPRLETAALGTHAGRIGAAMLAFDAAQRAEVTRSWVAPVILAEPAASGTAPTAEEARA</sequence>
<evidence type="ECO:0000256" key="3">
    <source>
        <dbReference type="HAMAP-Rule" id="MF_00795"/>
    </source>
</evidence>
<dbReference type="EMBL" id="JAWDIU010000001">
    <property type="protein sequence ID" value="MDU0326330.1"/>
    <property type="molecule type" value="Genomic_DNA"/>
</dbReference>
<evidence type="ECO:0000256" key="1">
    <source>
        <dbReference type="ARBA" id="ARBA00006479"/>
    </source>
</evidence>
<dbReference type="InterPro" id="IPR005627">
    <property type="entry name" value="CutC-like"/>
</dbReference>
<dbReference type="Gene3D" id="3.20.20.380">
    <property type="entry name" value="Copper homeostasis (CutC) domain"/>
    <property type="match status" value="1"/>
</dbReference>
<evidence type="ECO:0000313" key="4">
    <source>
        <dbReference type="EMBL" id="MDU0326330.1"/>
    </source>
</evidence>
<dbReference type="InterPro" id="IPR000600">
    <property type="entry name" value="ROK"/>
</dbReference>
<comment type="similarity">
    <text evidence="1">Belongs to the ROK (NagC/XylR) family.</text>
</comment>